<name>A0A671SUD9_9TELE</name>
<dbReference type="Ensembl" id="ENSSANT00000107065.1">
    <property type="protein sequence ID" value="ENSSANP00000100855.1"/>
    <property type="gene ID" value="ENSSANG00000049568.1"/>
</dbReference>
<reference evidence="4" key="1">
    <citation type="submission" date="2025-08" db="UniProtKB">
        <authorList>
            <consortium name="Ensembl"/>
        </authorList>
    </citation>
    <scope>IDENTIFICATION</scope>
</reference>
<evidence type="ECO:0000256" key="2">
    <source>
        <dbReference type="ARBA" id="ARBA00023272"/>
    </source>
</evidence>
<reference evidence="4" key="2">
    <citation type="submission" date="2025-09" db="UniProtKB">
        <authorList>
            <consortium name="Ensembl"/>
        </authorList>
    </citation>
    <scope>IDENTIFICATION</scope>
</reference>
<dbReference type="InterPro" id="IPR007062">
    <property type="entry name" value="PPI-2"/>
</dbReference>
<feature type="region of interest" description="Disordered" evidence="3">
    <location>
        <begin position="1"/>
        <end position="48"/>
    </location>
</feature>
<dbReference type="Proteomes" id="UP000472260">
    <property type="component" value="Unassembled WGS sequence"/>
</dbReference>
<protein>
    <submittedName>
        <fullName evidence="4">Protein phosphatase 1, regulatory (inhibitor) subunit 2</fullName>
    </submittedName>
</protein>
<accession>A0A671SUD9</accession>
<evidence type="ECO:0000256" key="1">
    <source>
        <dbReference type="ARBA" id="ARBA00005472"/>
    </source>
</evidence>
<sequence length="186" mass="21069">MAAPRPIKGILKNKSSIKARPEEPVQDTPEPGDPINSEDDQQKKSQKWDEMNILATYHPADKDYGLMKIDEPSTPYHRMVGDDEDEGALSDSEGNTVLPGDDLAKKSIVYVNPTEPSQELYVLCLSSARKKQFQMMRKMHYNEGMNIKLARQLIASELEEEEDEDEEMKDDTETEDITVDPPQDGK</sequence>
<dbReference type="AlphaFoldDB" id="A0A671SUD9"/>
<dbReference type="PANTHER" id="PTHR12398:SF20">
    <property type="entry name" value="PROTEIN PHOSPHATASE 1 REGULATORY INHIBITOR SUBUNIT 2"/>
    <property type="match status" value="1"/>
</dbReference>
<feature type="compositionally biased region" description="Acidic residues" evidence="3">
    <location>
        <begin position="157"/>
        <end position="178"/>
    </location>
</feature>
<evidence type="ECO:0000256" key="3">
    <source>
        <dbReference type="SAM" id="MobiDB-lite"/>
    </source>
</evidence>
<evidence type="ECO:0000313" key="4">
    <source>
        <dbReference type="Ensembl" id="ENSSANP00000100855.1"/>
    </source>
</evidence>
<dbReference type="GO" id="GO:0004864">
    <property type="term" value="F:protein phosphatase inhibitor activity"/>
    <property type="evidence" value="ECO:0007669"/>
    <property type="project" value="UniProtKB-KW"/>
</dbReference>
<organism evidence="4 5">
    <name type="scientific">Sinocyclocheilus anshuiensis</name>
    <dbReference type="NCBI Taxonomy" id="1608454"/>
    <lineage>
        <taxon>Eukaryota</taxon>
        <taxon>Metazoa</taxon>
        <taxon>Chordata</taxon>
        <taxon>Craniata</taxon>
        <taxon>Vertebrata</taxon>
        <taxon>Euteleostomi</taxon>
        <taxon>Actinopterygii</taxon>
        <taxon>Neopterygii</taxon>
        <taxon>Teleostei</taxon>
        <taxon>Ostariophysi</taxon>
        <taxon>Cypriniformes</taxon>
        <taxon>Cyprinidae</taxon>
        <taxon>Cyprininae</taxon>
        <taxon>Sinocyclocheilus</taxon>
    </lineage>
</organism>
<dbReference type="Gene3D" id="6.10.250.1050">
    <property type="match status" value="2"/>
</dbReference>
<evidence type="ECO:0000313" key="5">
    <source>
        <dbReference type="Proteomes" id="UP000472260"/>
    </source>
</evidence>
<feature type="region of interest" description="Disordered" evidence="3">
    <location>
        <begin position="154"/>
        <end position="186"/>
    </location>
</feature>
<comment type="similarity">
    <text evidence="1">Belongs to the protein phosphatase inhibitor 2 family.</text>
</comment>
<dbReference type="PANTHER" id="PTHR12398">
    <property type="entry name" value="PROTEIN PHOSPHATASE INHIBITOR"/>
    <property type="match status" value="1"/>
</dbReference>
<proteinExistence type="inferred from homology"/>
<dbReference type="GO" id="GO:0009966">
    <property type="term" value="P:regulation of signal transduction"/>
    <property type="evidence" value="ECO:0007669"/>
    <property type="project" value="InterPro"/>
</dbReference>
<feature type="region of interest" description="Disordered" evidence="3">
    <location>
        <begin position="75"/>
        <end position="100"/>
    </location>
</feature>
<keyword evidence="2" id="KW-0650">Protein phosphatase inhibitor</keyword>
<keyword evidence="5" id="KW-1185">Reference proteome</keyword>
<dbReference type="Pfam" id="PF04979">
    <property type="entry name" value="IPP-2"/>
    <property type="match status" value="1"/>
</dbReference>